<reference evidence="1 2" key="1">
    <citation type="journal article" date="2021" name="BMC Biol.">
        <title>Horizontally acquired antibacterial genes associated with adaptive radiation of ladybird beetles.</title>
        <authorList>
            <person name="Li H.S."/>
            <person name="Tang X.F."/>
            <person name="Huang Y.H."/>
            <person name="Xu Z.Y."/>
            <person name="Chen M.L."/>
            <person name="Du X.Y."/>
            <person name="Qiu B.Y."/>
            <person name="Chen P.T."/>
            <person name="Zhang W."/>
            <person name="Slipinski A."/>
            <person name="Escalona H.E."/>
            <person name="Waterhouse R.M."/>
            <person name="Zwick A."/>
            <person name="Pang H."/>
        </authorList>
    </citation>
    <scope>NUCLEOTIDE SEQUENCE [LARGE SCALE GENOMIC DNA]</scope>
    <source>
        <strain evidence="1">SYSU2018</strain>
    </source>
</reference>
<dbReference type="EMBL" id="JABFTP020000001">
    <property type="protein sequence ID" value="KAL3265950.1"/>
    <property type="molecule type" value="Genomic_DNA"/>
</dbReference>
<sequence>MTSTTTIRKSYGNRKLYSLYPEDYPLKNPKFKISPSSNSPKKSEDINKLIKYIEDNIVGKSSAFLGPFGRRK</sequence>
<dbReference type="AlphaFoldDB" id="A0ABD2MHX9"/>
<feature type="non-terminal residue" evidence="1">
    <location>
        <position position="72"/>
    </location>
</feature>
<protein>
    <submittedName>
        <fullName evidence="1">Uncharacterized protein</fullName>
    </submittedName>
</protein>
<name>A0ABD2MHX9_9CUCU</name>
<evidence type="ECO:0000313" key="1">
    <source>
        <dbReference type="EMBL" id="KAL3265950.1"/>
    </source>
</evidence>
<proteinExistence type="predicted"/>
<gene>
    <name evidence="1" type="ORF">HHI36_010138</name>
</gene>
<keyword evidence="2" id="KW-1185">Reference proteome</keyword>
<dbReference type="Proteomes" id="UP001516400">
    <property type="component" value="Unassembled WGS sequence"/>
</dbReference>
<organism evidence="1 2">
    <name type="scientific">Cryptolaemus montrouzieri</name>
    <dbReference type="NCBI Taxonomy" id="559131"/>
    <lineage>
        <taxon>Eukaryota</taxon>
        <taxon>Metazoa</taxon>
        <taxon>Ecdysozoa</taxon>
        <taxon>Arthropoda</taxon>
        <taxon>Hexapoda</taxon>
        <taxon>Insecta</taxon>
        <taxon>Pterygota</taxon>
        <taxon>Neoptera</taxon>
        <taxon>Endopterygota</taxon>
        <taxon>Coleoptera</taxon>
        <taxon>Polyphaga</taxon>
        <taxon>Cucujiformia</taxon>
        <taxon>Coccinelloidea</taxon>
        <taxon>Coccinellidae</taxon>
        <taxon>Scymninae</taxon>
        <taxon>Scymnini</taxon>
        <taxon>Cryptolaemus</taxon>
    </lineage>
</organism>
<accession>A0ABD2MHX9</accession>
<comment type="caution">
    <text evidence="1">The sequence shown here is derived from an EMBL/GenBank/DDBJ whole genome shotgun (WGS) entry which is preliminary data.</text>
</comment>
<evidence type="ECO:0000313" key="2">
    <source>
        <dbReference type="Proteomes" id="UP001516400"/>
    </source>
</evidence>